<evidence type="ECO:0000313" key="4">
    <source>
        <dbReference type="Proteomes" id="UP000190897"/>
    </source>
</evidence>
<dbReference type="Proteomes" id="UP000190897">
    <property type="component" value="Unassembled WGS sequence"/>
</dbReference>
<feature type="domain" description="DUF6268" evidence="2">
    <location>
        <begin position="156"/>
        <end position="271"/>
    </location>
</feature>
<gene>
    <name evidence="3" type="ORF">SAMN05660293_04763</name>
</gene>
<dbReference type="AlphaFoldDB" id="A0A1T5H333"/>
<proteinExistence type="predicted"/>
<accession>A0A1T5H333</accession>
<sequence>MQFRSPGPFFVILTLLSAHAVCQSLKPGLEGMAPSKWLTIRNTHAPGKTYRFNGTDTKRFTQEEYFMRAWVPLVHNKKVTVLLGPNYRTEQLEFKSTGENPVSHMEGWNLRTFALDLNSVVKLDSSSWFIFTSHVNKSGDFGRLYWREIPVNFTLSASFLRKKSMNKEVGLGVMMNKSFRVTVLPVFIFNYNFSDNSGLEMMLPKKIAFRKNISPSDIIYLKSEAVSRTYYLQKFNDDALGVCRRVDIDMGMSYNRKIGNYAGVEIFGGYRQNISNRLIEGAVPVRTSGFAATVEFYVQPPKFKKRK</sequence>
<evidence type="ECO:0000259" key="2">
    <source>
        <dbReference type="Pfam" id="PF19783"/>
    </source>
</evidence>
<keyword evidence="1" id="KW-0732">Signal</keyword>
<keyword evidence="4" id="KW-1185">Reference proteome</keyword>
<dbReference type="Pfam" id="PF19783">
    <property type="entry name" value="DUF6268"/>
    <property type="match status" value="1"/>
</dbReference>
<feature type="signal peptide" evidence="1">
    <location>
        <begin position="1"/>
        <end position="20"/>
    </location>
</feature>
<organism evidence="3 4">
    <name type="scientific">Dyadobacter psychrophilus</name>
    <dbReference type="NCBI Taxonomy" id="651661"/>
    <lineage>
        <taxon>Bacteria</taxon>
        <taxon>Pseudomonadati</taxon>
        <taxon>Bacteroidota</taxon>
        <taxon>Cytophagia</taxon>
        <taxon>Cytophagales</taxon>
        <taxon>Spirosomataceae</taxon>
        <taxon>Dyadobacter</taxon>
    </lineage>
</organism>
<dbReference type="InterPro" id="IPR046235">
    <property type="entry name" value="DUF6268"/>
</dbReference>
<dbReference type="EMBL" id="FUZA01000008">
    <property type="protein sequence ID" value="SKC14940.1"/>
    <property type="molecule type" value="Genomic_DNA"/>
</dbReference>
<feature type="chain" id="PRO_5013205204" description="DUF6268 domain-containing protein" evidence="1">
    <location>
        <begin position="21"/>
        <end position="307"/>
    </location>
</feature>
<protein>
    <recommendedName>
        <fullName evidence="2">DUF6268 domain-containing protein</fullName>
    </recommendedName>
</protein>
<dbReference type="OrthoDB" id="929031at2"/>
<reference evidence="4" key="1">
    <citation type="submission" date="2017-02" db="EMBL/GenBank/DDBJ databases">
        <authorList>
            <person name="Varghese N."/>
            <person name="Submissions S."/>
        </authorList>
    </citation>
    <scope>NUCLEOTIDE SEQUENCE [LARGE SCALE GENOMIC DNA]</scope>
    <source>
        <strain evidence="4">DSM 22270</strain>
    </source>
</reference>
<evidence type="ECO:0000256" key="1">
    <source>
        <dbReference type="SAM" id="SignalP"/>
    </source>
</evidence>
<name>A0A1T5H333_9BACT</name>
<dbReference type="RefSeq" id="WP_082217227.1">
    <property type="nucleotide sequence ID" value="NZ_FUZA01000008.1"/>
</dbReference>
<evidence type="ECO:0000313" key="3">
    <source>
        <dbReference type="EMBL" id="SKC14940.1"/>
    </source>
</evidence>